<dbReference type="EMBL" id="MH170055">
    <property type="protein sequence ID" value="AXS01155.1"/>
    <property type="molecule type" value="Genomic_DNA"/>
</dbReference>
<proteinExistence type="predicted"/>
<sequence>MGIDVKKQLFLMSVLDDTVRNIGNRWIDIKKKVMSTIVPYYHRLRDIKHCAPPKRVSVFTTTMSTTPVPITAIAHQCLSADSVVYLLKSLLIKIGQLETSFMFGQDHPCITIKSLESDLATLLETFLEKKVIAKVTSEAEYQLQEWYCGKYNSATCTLPYFDCLLTQVLRHHPDNSRKLRSFLKTPLKKSMLSAFETFADLQAQESDADYVQQRNVFIFKLILRLDARLQRLPKLRKRNNAFFRFNQQFVDNK</sequence>
<accession>A0A346QW55</accession>
<name>A0A346QW55_9BBAC</name>
<organism evidence="1">
    <name type="scientific">Spodoptera frugiperda granulovirus</name>
    <dbReference type="NCBI Taxonomy" id="307454"/>
    <lineage>
        <taxon>Viruses</taxon>
        <taxon>Viruses incertae sedis</taxon>
        <taxon>Naldaviricetes</taxon>
        <taxon>Lefavirales</taxon>
        <taxon>Baculoviridae</taxon>
        <taxon>Betabaculovirus</taxon>
        <taxon>Betabaculovirus spofrugiperdae</taxon>
    </lineage>
</organism>
<protein>
    <submittedName>
        <fullName evidence="1">ORF135</fullName>
    </submittedName>
</protein>
<evidence type="ECO:0000313" key="1">
    <source>
        <dbReference type="EMBL" id="AXS01155.1"/>
    </source>
</evidence>
<reference evidence="1" key="1">
    <citation type="journal article" date="2018" name="PLoS ONE">
        <title>Genomic analysis of an Argentinean isolate of Spodoptera frugiperda granulovirus reveals that various baculoviruses code for Lef-7 proteins with three F-box domains.</title>
        <authorList>
            <person name="Ferrelli M.L."/>
            <person name="Pidre M.L."/>
            <person name="Ghiringhelli P.D."/>
            <person name="Torres S."/>
            <person name="Fabre M.L."/>
            <person name="Masson T."/>
            <person name="Cedola M.T."/>
            <person name="Sciocco-Cap A."/>
            <person name="Romanowski V."/>
        </authorList>
    </citation>
    <scope>NUCLEOTIDE SEQUENCE</scope>
    <source>
        <strain evidence="1">ARG</strain>
    </source>
</reference>